<gene>
    <name evidence="2" type="ORF">GCU54_07720</name>
</gene>
<accession>A0A6P0GF79</accession>
<dbReference type="Gene3D" id="3.40.50.300">
    <property type="entry name" value="P-loop containing nucleotide triphosphate hydrolases"/>
    <property type="match status" value="1"/>
</dbReference>
<evidence type="ECO:0000256" key="1">
    <source>
        <dbReference type="SAM" id="MobiDB-lite"/>
    </source>
</evidence>
<dbReference type="EMBL" id="JAAGWE010000012">
    <property type="protein sequence ID" value="NEM05909.1"/>
    <property type="molecule type" value="Genomic_DNA"/>
</dbReference>
<dbReference type="GO" id="GO:0016301">
    <property type="term" value="F:kinase activity"/>
    <property type="evidence" value="ECO:0007669"/>
    <property type="project" value="UniProtKB-KW"/>
</dbReference>
<feature type="compositionally biased region" description="Low complexity" evidence="1">
    <location>
        <begin position="458"/>
        <end position="478"/>
    </location>
</feature>
<dbReference type="PANTHER" id="PTHR32309:SF31">
    <property type="entry name" value="CAPSULAR EXOPOLYSACCHARIDE FAMILY"/>
    <property type="match status" value="1"/>
</dbReference>
<name>A0A6P0GF79_9ACTN</name>
<sequence length="487" mass="49775">MTAVLVAGAAGYLLSGMQATTYTAASRIVLSATQDFQPLGREAFGEATRFIAKQVSIVSTRPVLEGASSELRGSITPDDLARVVKVEASGDDDVITISASAPTAAEAADRANAIVTAYRDFVRRQVQVQATAAAAATADPAVADRIRTEAAAYDDGVAVVEEAVPPSDPASPARLRDAFILAVIAGLATVAVAVWRRPLSVDGPAWAGADRPLVLGTVPVRSGRAGRPVAVDPADHALVLVALGYARQSSPGPVLVTGTDWRGGPSVAIGLAMSARAQGRRVLLVDAAPESRALVTRATRGQQPHIGLDALGRPGVPATDVLLPVPGGPGVFLAVLGTDDNGAVDDVEIHRALDRAAEAVDLVLIQVGPLSASPIALALLRHAGIVIGVVSTSDAPSALTSLRNHVEMARVSLTGVVLTRQARWGLPQRSRPRHVLSRGTARDTAPPPSTANGHGSHPGNEAAPAGNGVPPAGVVTVPTSPPAVPRR</sequence>
<dbReference type="InterPro" id="IPR050445">
    <property type="entry name" value="Bact_polysacc_biosynth/exp"/>
</dbReference>
<organism evidence="2 3">
    <name type="scientific">Geodermatophilus normandii</name>
    <dbReference type="NCBI Taxonomy" id="1137989"/>
    <lineage>
        <taxon>Bacteria</taxon>
        <taxon>Bacillati</taxon>
        <taxon>Actinomycetota</taxon>
        <taxon>Actinomycetes</taxon>
        <taxon>Geodermatophilales</taxon>
        <taxon>Geodermatophilaceae</taxon>
        <taxon>Geodermatophilus</taxon>
    </lineage>
</organism>
<comment type="caution">
    <text evidence="2">The sequence shown here is derived from an EMBL/GenBank/DDBJ whole genome shotgun (WGS) entry which is preliminary data.</text>
</comment>
<keyword evidence="2" id="KW-0808">Transferase</keyword>
<dbReference type="Proteomes" id="UP000471126">
    <property type="component" value="Unassembled WGS sequence"/>
</dbReference>
<dbReference type="SUPFAM" id="SSF52540">
    <property type="entry name" value="P-loop containing nucleoside triphosphate hydrolases"/>
    <property type="match status" value="1"/>
</dbReference>
<dbReference type="RefSeq" id="WP_163476067.1">
    <property type="nucleotide sequence ID" value="NZ_JAAGWE010000012.1"/>
</dbReference>
<proteinExistence type="predicted"/>
<reference evidence="2 3" key="1">
    <citation type="submission" date="2019-12" db="EMBL/GenBank/DDBJ databases">
        <title>WGS of CPCC 203550 I12A-02606.</title>
        <authorList>
            <person name="Jiang Z."/>
        </authorList>
    </citation>
    <scope>NUCLEOTIDE SEQUENCE [LARGE SCALE GENOMIC DNA]</scope>
    <source>
        <strain evidence="2 3">I12A-02606</strain>
    </source>
</reference>
<feature type="region of interest" description="Disordered" evidence="1">
    <location>
        <begin position="428"/>
        <end position="487"/>
    </location>
</feature>
<protein>
    <submittedName>
        <fullName evidence="2">CpsD/CapB family tyrosine-protein kinase</fullName>
    </submittedName>
</protein>
<evidence type="ECO:0000313" key="3">
    <source>
        <dbReference type="Proteomes" id="UP000471126"/>
    </source>
</evidence>
<dbReference type="AlphaFoldDB" id="A0A6P0GF79"/>
<dbReference type="InterPro" id="IPR027417">
    <property type="entry name" value="P-loop_NTPase"/>
</dbReference>
<keyword evidence="2" id="KW-0418">Kinase</keyword>
<dbReference type="PANTHER" id="PTHR32309">
    <property type="entry name" value="TYROSINE-PROTEIN KINASE"/>
    <property type="match status" value="1"/>
</dbReference>
<evidence type="ECO:0000313" key="2">
    <source>
        <dbReference type="EMBL" id="NEM05909.1"/>
    </source>
</evidence>